<dbReference type="EMBL" id="CAJNDS010001224">
    <property type="protein sequence ID" value="CAE7252506.1"/>
    <property type="molecule type" value="Genomic_DNA"/>
</dbReference>
<dbReference type="InterPro" id="IPR046357">
    <property type="entry name" value="PPIase_dom_sf"/>
</dbReference>
<dbReference type="InterPro" id="IPR001179">
    <property type="entry name" value="PPIase_FKBP_dom"/>
</dbReference>
<accession>A0A812LWP3</accession>
<evidence type="ECO:0000313" key="8">
    <source>
        <dbReference type="Proteomes" id="UP000604046"/>
    </source>
</evidence>
<evidence type="ECO:0000256" key="1">
    <source>
        <dbReference type="ARBA" id="ARBA00022729"/>
    </source>
</evidence>
<reference evidence="7" key="1">
    <citation type="submission" date="2021-02" db="EMBL/GenBank/DDBJ databases">
        <authorList>
            <person name="Dougan E. K."/>
            <person name="Rhodes N."/>
            <person name="Thang M."/>
            <person name="Chan C."/>
        </authorList>
    </citation>
    <scope>NUCLEOTIDE SEQUENCE</scope>
</reference>
<keyword evidence="2" id="KW-0677">Repeat</keyword>
<dbReference type="PANTHER" id="PTHR46222">
    <property type="entry name" value="PEPTIDYL-PROLYL CIS-TRANS ISOMERASE FKBP7/14"/>
    <property type="match status" value="1"/>
</dbReference>
<dbReference type="EC" id="5.2.1.8" evidence="4"/>
<keyword evidence="4" id="KW-0413">Isomerase</keyword>
<protein>
    <recommendedName>
        <fullName evidence="4">peptidylprolyl isomerase</fullName>
        <ecNumber evidence="4">5.2.1.8</ecNumber>
    </recommendedName>
</protein>
<dbReference type="GO" id="GO:0003755">
    <property type="term" value="F:peptidyl-prolyl cis-trans isomerase activity"/>
    <property type="evidence" value="ECO:0007669"/>
    <property type="project" value="UniProtKB-KW"/>
</dbReference>
<evidence type="ECO:0000259" key="6">
    <source>
        <dbReference type="PROSITE" id="PS50059"/>
    </source>
</evidence>
<comment type="caution">
    <text evidence="7">The sequence shown here is derived from an EMBL/GenBank/DDBJ whole genome shotgun (WGS) entry which is preliminary data.</text>
</comment>
<keyword evidence="4" id="KW-0697">Rotamase</keyword>
<keyword evidence="5" id="KW-1133">Transmembrane helix</keyword>
<gene>
    <name evidence="7" type="primary">FPR2</name>
    <name evidence="7" type="ORF">SNAT2548_LOCUS12614</name>
</gene>
<sequence length="154" mass="17269">MALKFHWVSVPLAMVIATAYLYYVTQYKPSQKKAKLLQAVDMKVTHKPEECFLQAGDGDLVHVHYTSFLKKEGTQFETTRGGDPYVLKLGKCKDHAKPECMKGFQTALLGMCAGEKRKATVPPKLGFDKKGRPSGIRADEHVIFHLEMVDIDKA</sequence>
<evidence type="ECO:0000313" key="7">
    <source>
        <dbReference type="EMBL" id="CAE7252506.1"/>
    </source>
</evidence>
<evidence type="ECO:0000256" key="5">
    <source>
        <dbReference type="SAM" id="Phobius"/>
    </source>
</evidence>
<dbReference type="OrthoDB" id="77911at2759"/>
<keyword evidence="5" id="KW-0812">Transmembrane</keyword>
<keyword evidence="3" id="KW-0325">Glycoprotein</keyword>
<organism evidence="7 8">
    <name type="scientific">Symbiodinium natans</name>
    <dbReference type="NCBI Taxonomy" id="878477"/>
    <lineage>
        <taxon>Eukaryota</taxon>
        <taxon>Sar</taxon>
        <taxon>Alveolata</taxon>
        <taxon>Dinophyceae</taxon>
        <taxon>Suessiales</taxon>
        <taxon>Symbiodiniaceae</taxon>
        <taxon>Symbiodinium</taxon>
    </lineage>
</organism>
<feature type="transmembrane region" description="Helical" evidence="5">
    <location>
        <begin position="6"/>
        <end position="25"/>
    </location>
</feature>
<evidence type="ECO:0000256" key="3">
    <source>
        <dbReference type="ARBA" id="ARBA00023180"/>
    </source>
</evidence>
<name>A0A812LWP3_9DINO</name>
<dbReference type="Pfam" id="PF00254">
    <property type="entry name" value="FKBP_C"/>
    <property type="match status" value="1"/>
</dbReference>
<comment type="catalytic activity">
    <reaction evidence="4">
        <text>[protein]-peptidylproline (omega=180) = [protein]-peptidylproline (omega=0)</text>
        <dbReference type="Rhea" id="RHEA:16237"/>
        <dbReference type="Rhea" id="RHEA-COMP:10747"/>
        <dbReference type="Rhea" id="RHEA-COMP:10748"/>
        <dbReference type="ChEBI" id="CHEBI:83833"/>
        <dbReference type="ChEBI" id="CHEBI:83834"/>
        <dbReference type="EC" id="5.2.1.8"/>
    </reaction>
</comment>
<dbReference type="PROSITE" id="PS50059">
    <property type="entry name" value="FKBP_PPIASE"/>
    <property type="match status" value="1"/>
</dbReference>
<keyword evidence="1" id="KW-0732">Signal</keyword>
<dbReference type="AlphaFoldDB" id="A0A812LWP3"/>
<keyword evidence="8" id="KW-1185">Reference proteome</keyword>
<evidence type="ECO:0000256" key="4">
    <source>
        <dbReference type="PROSITE-ProRule" id="PRU00277"/>
    </source>
</evidence>
<keyword evidence="5" id="KW-0472">Membrane</keyword>
<dbReference type="Gene3D" id="3.10.50.40">
    <property type="match status" value="1"/>
</dbReference>
<proteinExistence type="predicted"/>
<feature type="domain" description="PPIase FKBP-type" evidence="6">
    <location>
        <begin position="58"/>
        <end position="152"/>
    </location>
</feature>
<evidence type="ECO:0000256" key="2">
    <source>
        <dbReference type="ARBA" id="ARBA00022737"/>
    </source>
</evidence>
<dbReference type="Proteomes" id="UP000604046">
    <property type="component" value="Unassembled WGS sequence"/>
</dbReference>
<dbReference type="InterPro" id="IPR052273">
    <property type="entry name" value="PPIase_FKBP"/>
</dbReference>
<dbReference type="PANTHER" id="PTHR46222:SF3">
    <property type="entry name" value="PEPTIDYLPROLYL ISOMERASE"/>
    <property type="match status" value="1"/>
</dbReference>
<dbReference type="SUPFAM" id="SSF54534">
    <property type="entry name" value="FKBP-like"/>
    <property type="match status" value="1"/>
</dbReference>